<dbReference type="InterPro" id="IPR032288">
    <property type="entry name" value="Metallophos_C"/>
</dbReference>
<keyword evidence="6" id="KW-1185">Reference proteome</keyword>
<dbReference type="GO" id="GO:0016787">
    <property type="term" value="F:hydrolase activity"/>
    <property type="evidence" value="ECO:0007669"/>
    <property type="project" value="InterPro"/>
</dbReference>
<dbReference type="PANTHER" id="PTHR43143">
    <property type="entry name" value="METALLOPHOSPHOESTERASE, CALCINEURIN SUPERFAMILY"/>
    <property type="match status" value="1"/>
</dbReference>
<dbReference type="InterPro" id="IPR051918">
    <property type="entry name" value="STPP_CPPED1"/>
</dbReference>
<dbReference type="SUPFAM" id="SSF56300">
    <property type="entry name" value="Metallo-dependent phosphatases"/>
    <property type="match status" value="1"/>
</dbReference>
<dbReference type="SUPFAM" id="SSF117074">
    <property type="entry name" value="Hypothetical protein PA1324"/>
    <property type="match status" value="1"/>
</dbReference>
<dbReference type="Gene3D" id="2.60.40.10">
    <property type="entry name" value="Immunoglobulins"/>
    <property type="match status" value="1"/>
</dbReference>
<dbReference type="EMBL" id="RKQN01000001">
    <property type="protein sequence ID" value="RPE82002.1"/>
    <property type="molecule type" value="Genomic_DNA"/>
</dbReference>
<keyword evidence="1" id="KW-0732">Signal</keyword>
<feature type="chain" id="PRO_5017993442" evidence="1">
    <location>
        <begin position="20"/>
        <end position="533"/>
    </location>
</feature>
<evidence type="ECO:0000313" key="6">
    <source>
        <dbReference type="Proteomes" id="UP000269708"/>
    </source>
</evidence>
<dbReference type="Pfam" id="PF16371">
    <property type="entry name" value="MetallophosN"/>
    <property type="match status" value="1"/>
</dbReference>
<organism evidence="5 6">
    <name type="scientific">Vulcaniibacterium tengchongense</name>
    <dbReference type="NCBI Taxonomy" id="1273429"/>
    <lineage>
        <taxon>Bacteria</taxon>
        <taxon>Pseudomonadati</taxon>
        <taxon>Pseudomonadota</taxon>
        <taxon>Gammaproteobacteria</taxon>
        <taxon>Lysobacterales</taxon>
        <taxon>Lysobacteraceae</taxon>
        <taxon>Vulcaniibacterium</taxon>
    </lineage>
</organism>
<dbReference type="Gene3D" id="3.60.21.10">
    <property type="match status" value="1"/>
</dbReference>
<dbReference type="InterPro" id="IPR032285">
    <property type="entry name" value="Metallophos_N"/>
</dbReference>
<dbReference type="AlphaFoldDB" id="A0A3N4VG50"/>
<sequence>MLRIPVCAALLLATAPCPAETPAPVASPPAIVGTVYRDDDGDGRRDAGEPGIAGVKLSDGRSLAVTDAEGRYRLPRRDGSTVFVIKPPGYAVANGDDGLPRFWAHVFPHGSPKLRYGGIAATGDDAGRFDFPLRPQPAPAELDMLVFGDPQPKSMVDVGHYERDIVEPLVGRHGASLGLSLGDIVDDDLSLYPAMNRVTARLGVPWLHVPGNHDLDFDSARDEDALLSFRNVYGPDSYAWEEAQASFVVLDDVVYRPGPSPSYVGGLREDQFAFLEAYLATLPKQRRLVIAAHIPFFDPVPGREAFRRADRERLFALLQDRPVLLLTAHTHNQRHYYHGAASGWRGAQPLHEYNVGAACGAFWSGAKDAQGIPDATMSDGTPNGYARLRIAADGSYALDYRVARAPDDYAIALHAPRVLRRGAYPAYGVYANVFMGDADSRVEYRVDGGEWKPMRRVERADPRLLAENVADDAAGRLRGYDRSPEADPSTHLWRGALPTDLAAGEHRVEVRAFDRWQGERRAETRYRLDEAKE</sequence>
<dbReference type="InterPro" id="IPR013783">
    <property type="entry name" value="Ig-like_fold"/>
</dbReference>
<accession>A0A3N4VG50</accession>
<feature type="domain" description="Calcineurin-like phosphoesterase C-terminal" evidence="3">
    <location>
        <begin position="352"/>
        <end position="516"/>
    </location>
</feature>
<comment type="caution">
    <text evidence="5">The sequence shown here is derived from an EMBL/GenBank/DDBJ whole genome shotgun (WGS) entry which is preliminary data.</text>
</comment>
<feature type="domain" description="Calcineurin-like phosphoesterase" evidence="2">
    <location>
        <begin position="171"/>
        <end position="332"/>
    </location>
</feature>
<evidence type="ECO:0000259" key="4">
    <source>
        <dbReference type="Pfam" id="PF16371"/>
    </source>
</evidence>
<protein>
    <submittedName>
        <fullName evidence="5">3',5'-cyclic AMP phosphodiesterase CpdA</fullName>
    </submittedName>
</protein>
<dbReference type="RefSeq" id="WP_425477881.1">
    <property type="nucleotide sequence ID" value="NZ_RKQN01000001.1"/>
</dbReference>
<dbReference type="Proteomes" id="UP000269708">
    <property type="component" value="Unassembled WGS sequence"/>
</dbReference>
<name>A0A3N4VG50_9GAMM</name>
<dbReference type="InterPro" id="IPR029052">
    <property type="entry name" value="Metallo-depent_PP-like"/>
</dbReference>
<feature type="signal peptide" evidence="1">
    <location>
        <begin position="1"/>
        <end position="19"/>
    </location>
</feature>
<evidence type="ECO:0000259" key="3">
    <source>
        <dbReference type="Pfam" id="PF16370"/>
    </source>
</evidence>
<evidence type="ECO:0000256" key="1">
    <source>
        <dbReference type="SAM" id="SignalP"/>
    </source>
</evidence>
<dbReference type="PANTHER" id="PTHR43143:SF6">
    <property type="entry name" value="BLL3016 PROTEIN"/>
    <property type="match status" value="1"/>
</dbReference>
<gene>
    <name evidence="5" type="ORF">EDC50_1205</name>
</gene>
<dbReference type="Pfam" id="PF00149">
    <property type="entry name" value="Metallophos"/>
    <property type="match status" value="1"/>
</dbReference>
<evidence type="ECO:0000313" key="5">
    <source>
        <dbReference type="EMBL" id="RPE82002.1"/>
    </source>
</evidence>
<dbReference type="InterPro" id="IPR004843">
    <property type="entry name" value="Calcineurin-like_PHP"/>
</dbReference>
<proteinExistence type="predicted"/>
<evidence type="ECO:0000259" key="2">
    <source>
        <dbReference type="Pfam" id="PF00149"/>
    </source>
</evidence>
<reference evidence="5 6" key="1">
    <citation type="submission" date="2018-11" db="EMBL/GenBank/DDBJ databases">
        <title>Genomic Encyclopedia of Type Strains, Phase IV (KMG-IV): sequencing the most valuable type-strain genomes for metagenomic binning, comparative biology and taxonomic classification.</title>
        <authorList>
            <person name="Goeker M."/>
        </authorList>
    </citation>
    <scope>NUCLEOTIDE SEQUENCE [LARGE SCALE GENOMIC DNA]</scope>
    <source>
        <strain evidence="5 6">DSM 25623</strain>
    </source>
</reference>
<feature type="domain" description="Calcineurin-like phosphoesterase N-terminal" evidence="4">
    <location>
        <begin position="46"/>
        <end position="106"/>
    </location>
</feature>
<dbReference type="Pfam" id="PF16370">
    <property type="entry name" value="MetallophosC"/>
    <property type="match status" value="1"/>
</dbReference>